<accession>A0ABT4A7P0</accession>
<keyword evidence="2" id="KW-1185">Reference proteome</keyword>
<proteinExistence type="predicted"/>
<protein>
    <submittedName>
        <fullName evidence="1">Uncharacterized protein</fullName>
    </submittedName>
</protein>
<dbReference type="RefSeq" id="WP_267536180.1">
    <property type="nucleotide sequence ID" value="NZ_JAPNKA010000001.1"/>
</dbReference>
<reference evidence="1 2" key="1">
    <citation type="submission" date="2022-11" db="EMBL/GenBank/DDBJ databases">
        <title>Minimal conservation of predation-associated metabolite biosynthetic gene clusters underscores biosynthetic potential of Myxococcota including descriptions for ten novel species: Archangium lansinium sp. nov., Myxococcus landrumus sp. nov., Nannocystis bai.</title>
        <authorList>
            <person name="Ahearne A."/>
            <person name="Stevens C."/>
            <person name="Phillips K."/>
        </authorList>
    </citation>
    <scope>NUCLEOTIDE SEQUENCE [LARGE SCALE GENOMIC DNA]</scope>
    <source>
        <strain evidence="1 2">MIWBW</strain>
    </source>
</reference>
<comment type="caution">
    <text evidence="1">The sequence shown here is derived from an EMBL/GenBank/DDBJ whole genome shotgun (WGS) entry which is preliminary data.</text>
</comment>
<sequence>MFVTGCIESTAQISRGTLVANGAVSPGVRTTRLYGSMRVIIIASGAGTCPGGR</sequence>
<evidence type="ECO:0000313" key="2">
    <source>
        <dbReference type="Proteomes" id="UP001207654"/>
    </source>
</evidence>
<dbReference type="EMBL" id="JAPNKA010000001">
    <property type="protein sequence ID" value="MCY1077346.1"/>
    <property type="molecule type" value="Genomic_DNA"/>
</dbReference>
<organism evidence="1 2">
    <name type="scientific">Archangium lansingense</name>
    <dbReference type="NCBI Taxonomy" id="2995310"/>
    <lineage>
        <taxon>Bacteria</taxon>
        <taxon>Pseudomonadati</taxon>
        <taxon>Myxococcota</taxon>
        <taxon>Myxococcia</taxon>
        <taxon>Myxococcales</taxon>
        <taxon>Cystobacterineae</taxon>
        <taxon>Archangiaceae</taxon>
        <taxon>Archangium</taxon>
    </lineage>
</organism>
<dbReference type="Proteomes" id="UP001207654">
    <property type="component" value="Unassembled WGS sequence"/>
</dbReference>
<name>A0ABT4A7P0_9BACT</name>
<gene>
    <name evidence="1" type="ORF">OV287_23020</name>
</gene>
<evidence type="ECO:0000313" key="1">
    <source>
        <dbReference type="EMBL" id="MCY1077346.1"/>
    </source>
</evidence>